<feature type="signal peptide" evidence="2">
    <location>
        <begin position="1"/>
        <end position="19"/>
    </location>
</feature>
<organism evidence="3 4">
    <name type="scientific">Neurospora tetraspora</name>
    <dbReference type="NCBI Taxonomy" id="94610"/>
    <lineage>
        <taxon>Eukaryota</taxon>
        <taxon>Fungi</taxon>
        <taxon>Dikarya</taxon>
        <taxon>Ascomycota</taxon>
        <taxon>Pezizomycotina</taxon>
        <taxon>Sordariomycetes</taxon>
        <taxon>Sordariomycetidae</taxon>
        <taxon>Sordariales</taxon>
        <taxon>Sordariaceae</taxon>
        <taxon>Neurospora</taxon>
    </lineage>
</organism>
<sequence length="179" mass="19362">MKTTTLLTALLTTISPALSATIPVPAARDIAPVHDVSADGLYRIIVDSEGNTQQTEFTPYDEIANLTSSNSIPGSGSGYGSGLEKRREDCGPGSVNVNDADEANKCLLDAFNPGDVHLNKHAWTYCVRRDVVSFICPYSSNGYKPRDAIQATMYHVKQKCGPSKMGYAQVSYGLRAQER</sequence>
<dbReference type="RefSeq" id="XP_062683590.1">
    <property type="nucleotide sequence ID" value="XM_062825558.1"/>
</dbReference>
<protein>
    <submittedName>
        <fullName evidence="3">Uncharacterized protein</fullName>
    </submittedName>
</protein>
<feature type="chain" id="PRO_5042109591" evidence="2">
    <location>
        <begin position="20"/>
        <end position="179"/>
    </location>
</feature>
<keyword evidence="4" id="KW-1185">Reference proteome</keyword>
<evidence type="ECO:0000256" key="2">
    <source>
        <dbReference type="SAM" id="SignalP"/>
    </source>
</evidence>
<gene>
    <name evidence="3" type="ORF">B0H65DRAFT_442012</name>
</gene>
<dbReference type="EMBL" id="JAUEPP010000003">
    <property type="protein sequence ID" value="KAK3348508.1"/>
    <property type="molecule type" value="Genomic_DNA"/>
</dbReference>
<reference evidence="3" key="1">
    <citation type="journal article" date="2023" name="Mol. Phylogenet. Evol.">
        <title>Genome-scale phylogeny and comparative genomics of the fungal order Sordariales.</title>
        <authorList>
            <person name="Hensen N."/>
            <person name="Bonometti L."/>
            <person name="Westerberg I."/>
            <person name="Brannstrom I.O."/>
            <person name="Guillou S."/>
            <person name="Cros-Aarteil S."/>
            <person name="Calhoun S."/>
            <person name="Haridas S."/>
            <person name="Kuo A."/>
            <person name="Mondo S."/>
            <person name="Pangilinan J."/>
            <person name="Riley R."/>
            <person name="LaButti K."/>
            <person name="Andreopoulos B."/>
            <person name="Lipzen A."/>
            <person name="Chen C."/>
            <person name="Yan M."/>
            <person name="Daum C."/>
            <person name="Ng V."/>
            <person name="Clum A."/>
            <person name="Steindorff A."/>
            <person name="Ohm R.A."/>
            <person name="Martin F."/>
            <person name="Silar P."/>
            <person name="Natvig D.O."/>
            <person name="Lalanne C."/>
            <person name="Gautier V."/>
            <person name="Ament-Velasquez S.L."/>
            <person name="Kruys A."/>
            <person name="Hutchinson M.I."/>
            <person name="Powell A.J."/>
            <person name="Barry K."/>
            <person name="Miller A.N."/>
            <person name="Grigoriev I.V."/>
            <person name="Debuchy R."/>
            <person name="Gladieux P."/>
            <person name="Hiltunen Thoren M."/>
            <person name="Johannesson H."/>
        </authorList>
    </citation>
    <scope>NUCLEOTIDE SEQUENCE</scope>
    <source>
        <strain evidence="3">CBS 560.94</strain>
    </source>
</reference>
<dbReference type="GeneID" id="87862712"/>
<proteinExistence type="predicted"/>
<name>A0AAE0JIH9_9PEZI</name>
<reference evidence="3" key="2">
    <citation type="submission" date="2023-06" db="EMBL/GenBank/DDBJ databases">
        <authorList>
            <consortium name="Lawrence Berkeley National Laboratory"/>
            <person name="Haridas S."/>
            <person name="Hensen N."/>
            <person name="Bonometti L."/>
            <person name="Westerberg I."/>
            <person name="Brannstrom I.O."/>
            <person name="Guillou S."/>
            <person name="Cros-Aarteil S."/>
            <person name="Calhoun S."/>
            <person name="Kuo A."/>
            <person name="Mondo S."/>
            <person name="Pangilinan J."/>
            <person name="Riley R."/>
            <person name="Labutti K."/>
            <person name="Andreopoulos B."/>
            <person name="Lipzen A."/>
            <person name="Chen C."/>
            <person name="Yanf M."/>
            <person name="Daum C."/>
            <person name="Ng V."/>
            <person name="Clum A."/>
            <person name="Steindorff A."/>
            <person name="Ohm R."/>
            <person name="Martin F."/>
            <person name="Silar P."/>
            <person name="Natvig D."/>
            <person name="Lalanne C."/>
            <person name="Gautier V."/>
            <person name="Ament-Velasquez S.L."/>
            <person name="Kruys A."/>
            <person name="Hutchinson M.I."/>
            <person name="Powell A.J."/>
            <person name="Barry K."/>
            <person name="Miller A.N."/>
            <person name="Grigoriev I.V."/>
            <person name="Debuchy R."/>
            <person name="Gladieux P."/>
            <person name="Thoren M.H."/>
            <person name="Johannesson H."/>
        </authorList>
    </citation>
    <scope>NUCLEOTIDE SEQUENCE</scope>
    <source>
        <strain evidence="3">CBS 560.94</strain>
    </source>
</reference>
<feature type="region of interest" description="Disordered" evidence="1">
    <location>
        <begin position="74"/>
        <end position="93"/>
    </location>
</feature>
<evidence type="ECO:0000313" key="4">
    <source>
        <dbReference type="Proteomes" id="UP001278500"/>
    </source>
</evidence>
<dbReference type="Proteomes" id="UP001278500">
    <property type="component" value="Unassembled WGS sequence"/>
</dbReference>
<accession>A0AAE0JIH9</accession>
<evidence type="ECO:0000256" key="1">
    <source>
        <dbReference type="SAM" id="MobiDB-lite"/>
    </source>
</evidence>
<evidence type="ECO:0000313" key="3">
    <source>
        <dbReference type="EMBL" id="KAK3348508.1"/>
    </source>
</evidence>
<keyword evidence="2" id="KW-0732">Signal</keyword>
<dbReference type="AlphaFoldDB" id="A0AAE0JIH9"/>
<comment type="caution">
    <text evidence="3">The sequence shown here is derived from an EMBL/GenBank/DDBJ whole genome shotgun (WGS) entry which is preliminary data.</text>
</comment>